<feature type="transmembrane region" description="Helical" evidence="10">
    <location>
        <begin position="338"/>
        <end position="359"/>
    </location>
</feature>
<accession>A0ABD3N2W3</accession>
<dbReference type="InterPro" id="IPR005599">
    <property type="entry name" value="GPI_mannosylTrfase"/>
</dbReference>
<dbReference type="PANTHER" id="PTHR22760:SF2">
    <property type="entry name" value="ALPHA-1,2-MANNOSYLTRANSFERASE ALG9"/>
    <property type="match status" value="1"/>
</dbReference>
<evidence type="ECO:0000256" key="6">
    <source>
        <dbReference type="ARBA" id="ARBA00022692"/>
    </source>
</evidence>
<keyword evidence="5" id="KW-0808">Transferase</keyword>
<evidence type="ECO:0000256" key="7">
    <source>
        <dbReference type="ARBA" id="ARBA00022824"/>
    </source>
</evidence>
<keyword evidence="9 10" id="KW-0472">Membrane</keyword>
<evidence type="ECO:0000313" key="12">
    <source>
        <dbReference type="Proteomes" id="UP001530315"/>
    </source>
</evidence>
<organism evidence="11 12">
    <name type="scientific">Stephanodiscus triporus</name>
    <dbReference type="NCBI Taxonomy" id="2934178"/>
    <lineage>
        <taxon>Eukaryota</taxon>
        <taxon>Sar</taxon>
        <taxon>Stramenopiles</taxon>
        <taxon>Ochrophyta</taxon>
        <taxon>Bacillariophyta</taxon>
        <taxon>Coscinodiscophyceae</taxon>
        <taxon>Thalassiosirophycidae</taxon>
        <taxon>Stephanodiscales</taxon>
        <taxon>Stephanodiscaceae</taxon>
        <taxon>Stephanodiscus</taxon>
    </lineage>
</organism>
<comment type="caution">
    <text evidence="11">The sequence shown here is derived from an EMBL/GenBank/DDBJ whole genome shotgun (WGS) entry which is preliminary data.</text>
</comment>
<dbReference type="EMBL" id="JALLAZ020001627">
    <property type="protein sequence ID" value="KAL3770479.1"/>
    <property type="molecule type" value="Genomic_DNA"/>
</dbReference>
<comment type="pathway">
    <text evidence="2">Protein modification; protein glycosylation.</text>
</comment>
<feature type="transmembrane region" description="Helical" evidence="10">
    <location>
        <begin position="399"/>
        <end position="418"/>
    </location>
</feature>
<evidence type="ECO:0000313" key="11">
    <source>
        <dbReference type="EMBL" id="KAL3770479.1"/>
    </source>
</evidence>
<dbReference type="AlphaFoldDB" id="A0ABD3N2W3"/>
<dbReference type="GO" id="GO:0005789">
    <property type="term" value="C:endoplasmic reticulum membrane"/>
    <property type="evidence" value="ECO:0007669"/>
    <property type="project" value="UniProtKB-SubCell"/>
</dbReference>
<dbReference type="GO" id="GO:0016757">
    <property type="term" value="F:glycosyltransferase activity"/>
    <property type="evidence" value="ECO:0007669"/>
    <property type="project" value="UniProtKB-KW"/>
</dbReference>
<evidence type="ECO:0000256" key="2">
    <source>
        <dbReference type="ARBA" id="ARBA00004922"/>
    </source>
</evidence>
<dbReference type="Pfam" id="PF03901">
    <property type="entry name" value="Glyco_transf_22"/>
    <property type="match status" value="1"/>
</dbReference>
<evidence type="ECO:0000256" key="4">
    <source>
        <dbReference type="ARBA" id="ARBA00022676"/>
    </source>
</evidence>
<reference evidence="11 12" key="1">
    <citation type="submission" date="2024-10" db="EMBL/GenBank/DDBJ databases">
        <title>Updated reference genomes for cyclostephanoid diatoms.</title>
        <authorList>
            <person name="Roberts W.R."/>
            <person name="Alverson A.J."/>
        </authorList>
    </citation>
    <scope>NUCLEOTIDE SEQUENCE [LARGE SCALE GENOMIC DNA]</scope>
    <source>
        <strain evidence="11 12">AJA276-08</strain>
    </source>
</reference>
<keyword evidence="12" id="KW-1185">Reference proteome</keyword>
<evidence type="ECO:0000256" key="5">
    <source>
        <dbReference type="ARBA" id="ARBA00022679"/>
    </source>
</evidence>
<name>A0ABD3N2W3_9STRA</name>
<comment type="subcellular location">
    <subcellularLocation>
        <location evidence="1 10">Endoplasmic reticulum membrane</location>
        <topology evidence="1 10">Multi-pass membrane protein</topology>
    </subcellularLocation>
</comment>
<sequence length="668" mass="72877">MPARPPPPSPYRIGSAFSVMYIALRLGTSNINPISDCDEVYNYWEPLHFVLYGTGMQTWEYSPLYALRTYAYLLPMAAVATVLRRLLDVLPPSLIRMLSSSLTWTSTSGAIAGMTTTTASSSSLGGDDKPLLFALLRSTISLLSCVSELSFLDAIHDVWCGDDTRLSHWTAFVSLTSTGSHVSGPAFLPSSSVATLWRWSASCGMRGRHGLAILCGLLSTIAVGWPFCAAIFAPTGIVALYDAAFGGEGEEKTNDGGGRRRRWGKKAPRVGPALTVLLRTSVHAVAIQVVVSIVDRVYYGRFVCPNWNIFVYNARSGGDELYGTEPISYYVRNLLLNFNYVALLGVASVPIASLSWTIGSRPPARVGVAALLLSVLSPMYVWMAAIFPRPHKEERFLFPIYPMICLGAATTVGEVLRLTTDAMFPRTRNARRDGVVVVGCGGGEGRGGGENDRRGSLLLGLALLAPSAMISVSRSAALRRNYSAPLAIYRDLFYHASTSAAAAAAAVSDDPVRAATYVCTAGEWHRFPSSFFLPPNHRLGFLRSSFDGQLPQPFTEYGSRMESLGVQAGKFNDVNREETDRYVDIGMCSYVVELVPPLDSDDDDRRRDVPECLRYMESDPSAGSWKLLASREYLDAESTSPIHRILYIPFVGGDRIAFGGYNLYVKDV</sequence>
<feature type="transmembrane region" description="Helical" evidence="10">
    <location>
        <begin position="366"/>
        <end position="387"/>
    </location>
</feature>
<gene>
    <name evidence="11" type="ORF">ACHAW5_001492</name>
</gene>
<dbReference type="PANTHER" id="PTHR22760">
    <property type="entry name" value="GLYCOSYLTRANSFERASE"/>
    <property type="match status" value="1"/>
</dbReference>
<feature type="transmembrane region" description="Helical" evidence="10">
    <location>
        <begin position="69"/>
        <end position="87"/>
    </location>
</feature>
<evidence type="ECO:0000256" key="9">
    <source>
        <dbReference type="ARBA" id="ARBA00023136"/>
    </source>
</evidence>
<evidence type="ECO:0000256" key="10">
    <source>
        <dbReference type="RuleBase" id="RU363075"/>
    </source>
</evidence>
<evidence type="ECO:0000256" key="3">
    <source>
        <dbReference type="ARBA" id="ARBA00007063"/>
    </source>
</evidence>
<keyword evidence="8 10" id="KW-1133">Transmembrane helix</keyword>
<comment type="similarity">
    <text evidence="3 10">Belongs to the glycosyltransferase 22 family.</text>
</comment>
<proteinExistence type="inferred from homology"/>
<evidence type="ECO:0000256" key="1">
    <source>
        <dbReference type="ARBA" id="ARBA00004477"/>
    </source>
</evidence>
<feature type="transmembrane region" description="Helical" evidence="10">
    <location>
        <begin position="456"/>
        <end position="473"/>
    </location>
</feature>
<keyword evidence="6 10" id="KW-0812">Transmembrane</keyword>
<keyword evidence="4 10" id="KW-0328">Glycosyltransferase</keyword>
<evidence type="ECO:0000256" key="8">
    <source>
        <dbReference type="ARBA" id="ARBA00022989"/>
    </source>
</evidence>
<dbReference type="EC" id="2.4.1.-" evidence="10"/>
<dbReference type="Proteomes" id="UP001530315">
    <property type="component" value="Unassembled WGS sequence"/>
</dbReference>
<keyword evidence="7 10" id="KW-0256">Endoplasmic reticulum</keyword>
<feature type="transmembrane region" description="Helical" evidence="10">
    <location>
        <begin position="211"/>
        <end position="233"/>
    </location>
</feature>
<protein>
    <recommendedName>
        <fullName evidence="10">Mannosyltransferase</fullName>
        <ecNumber evidence="10">2.4.1.-</ecNumber>
    </recommendedName>
</protein>